<organism evidence="1 2">
    <name type="scientific">Eumeta variegata</name>
    <name type="common">Bagworm moth</name>
    <name type="synonym">Eumeta japonica</name>
    <dbReference type="NCBI Taxonomy" id="151549"/>
    <lineage>
        <taxon>Eukaryota</taxon>
        <taxon>Metazoa</taxon>
        <taxon>Ecdysozoa</taxon>
        <taxon>Arthropoda</taxon>
        <taxon>Hexapoda</taxon>
        <taxon>Insecta</taxon>
        <taxon>Pterygota</taxon>
        <taxon>Neoptera</taxon>
        <taxon>Endopterygota</taxon>
        <taxon>Lepidoptera</taxon>
        <taxon>Glossata</taxon>
        <taxon>Ditrysia</taxon>
        <taxon>Tineoidea</taxon>
        <taxon>Psychidae</taxon>
        <taxon>Oiketicinae</taxon>
        <taxon>Eumeta</taxon>
    </lineage>
</organism>
<name>A0A4C1X2Z1_EUMVA</name>
<keyword evidence="2" id="KW-1185">Reference proteome</keyword>
<comment type="caution">
    <text evidence="1">The sequence shown here is derived from an EMBL/GenBank/DDBJ whole genome shotgun (WGS) entry which is preliminary data.</text>
</comment>
<dbReference type="Proteomes" id="UP000299102">
    <property type="component" value="Unassembled WGS sequence"/>
</dbReference>
<accession>A0A4C1X2Z1</accession>
<dbReference type="EMBL" id="BGZK01000717">
    <property type="protein sequence ID" value="GBP57490.1"/>
    <property type="molecule type" value="Genomic_DNA"/>
</dbReference>
<reference evidence="1 2" key="1">
    <citation type="journal article" date="2019" name="Commun. Biol.">
        <title>The bagworm genome reveals a unique fibroin gene that provides high tensile strength.</title>
        <authorList>
            <person name="Kono N."/>
            <person name="Nakamura H."/>
            <person name="Ohtoshi R."/>
            <person name="Tomita M."/>
            <person name="Numata K."/>
            <person name="Arakawa K."/>
        </authorList>
    </citation>
    <scope>NUCLEOTIDE SEQUENCE [LARGE SCALE GENOMIC DNA]</scope>
</reference>
<sequence>MHTSPAKDARGARPLPTPIAAAYALFAGELVRALKVNNTEKYFKERRLIDVDKDSLVLIAPNGTCVRAGAARYRIDKPYGHHYLLSLTDSYSAAQCRRRNGREPISARATRNRYLKGNTREKCLKVESIRSNSSR</sequence>
<gene>
    <name evidence="1" type="ORF">EVAR_36142_1</name>
</gene>
<dbReference type="AlphaFoldDB" id="A0A4C1X2Z1"/>
<protein>
    <submittedName>
        <fullName evidence="1">Uncharacterized protein</fullName>
    </submittedName>
</protein>
<evidence type="ECO:0000313" key="1">
    <source>
        <dbReference type="EMBL" id="GBP57490.1"/>
    </source>
</evidence>
<evidence type="ECO:0000313" key="2">
    <source>
        <dbReference type="Proteomes" id="UP000299102"/>
    </source>
</evidence>
<proteinExistence type="predicted"/>